<dbReference type="SUPFAM" id="SSF48498">
    <property type="entry name" value="Tetracyclin repressor-like, C-terminal domain"/>
    <property type="match status" value="1"/>
</dbReference>
<dbReference type="PANTHER" id="PTHR30328">
    <property type="entry name" value="TRANSCRIPTIONAL REPRESSOR"/>
    <property type="match status" value="1"/>
</dbReference>
<dbReference type="InterPro" id="IPR009057">
    <property type="entry name" value="Homeodomain-like_sf"/>
</dbReference>
<dbReference type="Gene3D" id="1.10.357.10">
    <property type="entry name" value="Tetracycline Repressor, domain 2"/>
    <property type="match status" value="1"/>
</dbReference>
<dbReference type="InterPro" id="IPR001647">
    <property type="entry name" value="HTH_TetR"/>
</dbReference>
<evidence type="ECO:0000256" key="2">
    <source>
        <dbReference type="PROSITE-ProRule" id="PRU00335"/>
    </source>
</evidence>
<evidence type="ECO:0000259" key="3">
    <source>
        <dbReference type="PROSITE" id="PS50977"/>
    </source>
</evidence>
<accession>A0ABN3VIX4</accession>
<dbReference type="RefSeq" id="WP_344683136.1">
    <property type="nucleotide sequence ID" value="NZ_BAAAUX010000019.1"/>
</dbReference>
<organism evidence="4 5">
    <name type="scientific">Saccharopolyspora taberi</name>
    <dbReference type="NCBI Taxonomy" id="60895"/>
    <lineage>
        <taxon>Bacteria</taxon>
        <taxon>Bacillati</taxon>
        <taxon>Actinomycetota</taxon>
        <taxon>Actinomycetes</taxon>
        <taxon>Pseudonocardiales</taxon>
        <taxon>Pseudonocardiaceae</taxon>
        <taxon>Saccharopolyspora</taxon>
    </lineage>
</organism>
<dbReference type="SUPFAM" id="SSF46689">
    <property type="entry name" value="Homeodomain-like"/>
    <property type="match status" value="1"/>
</dbReference>
<gene>
    <name evidence="4" type="ORF">GCM10010470_47130</name>
</gene>
<dbReference type="EMBL" id="BAAAUX010000019">
    <property type="protein sequence ID" value="GAA2806432.1"/>
    <property type="molecule type" value="Genomic_DNA"/>
</dbReference>
<dbReference type="InterPro" id="IPR036271">
    <property type="entry name" value="Tet_transcr_reg_TetR-rel_C_sf"/>
</dbReference>
<sequence length="190" mass="20650">MPPDATATKRRLLEAAYDEFAQHGLAGARVDRIGETAQVNKRLIYVHFGNKEQLFDLVVAKSLADLAEAVPFDADDLPRYAGDLFDYLLAHPQVLRLTGWARLERPDPSAAEVDAYRPKIDAILTAQQSGKVNKGIAPTDILALLLGLTTAWASASPALQSLAPEAPWSFERLRPHRAAMIAAVQALIAS</sequence>
<dbReference type="PROSITE" id="PS50977">
    <property type="entry name" value="HTH_TETR_2"/>
    <property type="match status" value="1"/>
</dbReference>
<keyword evidence="1 2" id="KW-0238">DNA-binding</keyword>
<evidence type="ECO:0000256" key="1">
    <source>
        <dbReference type="ARBA" id="ARBA00023125"/>
    </source>
</evidence>
<dbReference type="InterPro" id="IPR050109">
    <property type="entry name" value="HTH-type_TetR-like_transc_reg"/>
</dbReference>
<dbReference type="PANTHER" id="PTHR30328:SF54">
    <property type="entry name" value="HTH-TYPE TRANSCRIPTIONAL REPRESSOR SCO4008"/>
    <property type="match status" value="1"/>
</dbReference>
<keyword evidence="5" id="KW-1185">Reference proteome</keyword>
<dbReference type="InterPro" id="IPR041467">
    <property type="entry name" value="Sco4008_C"/>
</dbReference>
<dbReference type="PRINTS" id="PR00455">
    <property type="entry name" value="HTHTETR"/>
</dbReference>
<dbReference type="Proteomes" id="UP001500979">
    <property type="component" value="Unassembled WGS sequence"/>
</dbReference>
<protein>
    <submittedName>
        <fullName evidence="4">TetR family transcriptional regulator</fullName>
    </submittedName>
</protein>
<feature type="DNA-binding region" description="H-T-H motif" evidence="2">
    <location>
        <begin position="29"/>
        <end position="48"/>
    </location>
</feature>
<dbReference type="Pfam" id="PF00440">
    <property type="entry name" value="TetR_N"/>
    <property type="match status" value="1"/>
</dbReference>
<comment type="caution">
    <text evidence="4">The sequence shown here is derived from an EMBL/GenBank/DDBJ whole genome shotgun (WGS) entry which is preliminary data.</text>
</comment>
<reference evidence="4 5" key="1">
    <citation type="journal article" date="2019" name="Int. J. Syst. Evol. Microbiol.">
        <title>The Global Catalogue of Microorganisms (GCM) 10K type strain sequencing project: providing services to taxonomists for standard genome sequencing and annotation.</title>
        <authorList>
            <consortium name="The Broad Institute Genomics Platform"/>
            <consortium name="The Broad Institute Genome Sequencing Center for Infectious Disease"/>
            <person name="Wu L."/>
            <person name="Ma J."/>
        </authorList>
    </citation>
    <scope>NUCLEOTIDE SEQUENCE [LARGE SCALE GENOMIC DNA]</scope>
    <source>
        <strain evidence="4 5">JCM 9383</strain>
    </source>
</reference>
<dbReference type="Pfam" id="PF17926">
    <property type="entry name" value="TetR_C_21"/>
    <property type="match status" value="1"/>
</dbReference>
<evidence type="ECO:0000313" key="5">
    <source>
        <dbReference type="Proteomes" id="UP001500979"/>
    </source>
</evidence>
<name>A0ABN3VIX4_9PSEU</name>
<proteinExistence type="predicted"/>
<feature type="domain" description="HTH tetR-type" evidence="3">
    <location>
        <begin position="6"/>
        <end position="66"/>
    </location>
</feature>
<evidence type="ECO:0000313" key="4">
    <source>
        <dbReference type="EMBL" id="GAA2806432.1"/>
    </source>
</evidence>